<dbReference type="PROSITE" id="PS50928">
    <property type="entry name" value="ABC_TM1"/>
    <property type="match status" value="1"/>
</dbReference>
<dbReference type="Pfam" id="PF00528">
    <property type="entry name" value="BPD_transp_1"/>
    <property type="match status" value="1"/>
</dbReference>
<dbReference type="NCBIfam" id="TIGR01726">
    <property type="entry name" value="HEQRo_perm_3TM"/>
    <property type="match status" value="1"/>
</dbReference>
<keyword evidence="4" id="KW-0997">Cell inner membrane</keyword>
<name>A0A381WCS8_9ZZZZ</name>
<feature type="transmembrane region" description="Helical" evidence="8">
    <location>
        <begin position="57"/>
        <end position="76"/>
    </location>
</feature>
<evidence type="ECO:0000256" key="8">
    <source>
        <dbReference type="SAM" id="Phobius"/>
    </source>
</evidence>
<comment type="subcellular location">
    <subcellularLocation>
        <location evidence="1">Cell membrane</location>
        <topology evidence="1">Multi-pass membrane protein</topology>
    </subcellularLocation>
</comment>
<dbReference type="InterPro" id="IPR010065">
    <property type="entry name" value="AA_ABC_transptr_permease_3TM"/>
</dbReference>
<reference evidence="10" key="1">
    <citation type="submission" date="2018-05" db="EMBL/GenBank/DDBJ databases">
        <authorList>
            <person name="Lanie J.A."/>
            <person name="Ng W.-L."/>
            <person name="Kazmierczak K.M."/>
            <person name="Andrzejewski T.M."/>
            <person name="Davidsen T.M."/>
            <person name="Wayne K.J."/>
            <person name="Tettelin H."/>
            <person name="Glass J.I."/>
            <person name="Rusch D."/>
            <person name="Podicherti R."/>
            <person name="Tsui H.-C.T."/>
            <person name="Winkler M.E."/>
        </authorList>
    </citation>
    <scope>NUCLEOTIDE SEQUENCE</scope>
</reference>
<organism evidence="10">
    <name type="scientific">marine metagenome</name>
    <dbReference type="NCBI Taxonomy" id="408172"/>
    <lineage>
        <taxon>unclassified sequences</taxon>
        <taxon>metagenomes</taxon>
        <taxon>ecological metagenomes</taxon>
    </lineage>
</organism>
<dbReference type="SUPFAM" id="SSF161098">
    <property type="entry name" value="MetI-like"/>
    <property type="match status" value="1"/>
</dbReference>
<dbReference type="AlphaFoldDB" id="A0A381WCS8"/>
<dbReference type="InterPro" id="IPR000515">
    <property type="entry name" value="MetI-like"/>
</dbReference>
<dbReference type="InterPro" id="IPR051613">
    <property type="entry name" value="ABC_transp_permease_HisMQ"/>
</dbReference>
<dbReference type="GO" id="GO:0043190">
    <property type="term" value="C:ATP-binding cassette (ABC) transporter complex"/>
    <property type="evidence" value="ECO:0007669"/>
    <property type="project" value="InterPro"/>
</dbReference>
<evidence type="ECO:0000256" key="7">
    <source>
        <dbReference type="ARBA" id="ARBA00023136"/>
    </source>
</evidence>
<evidence type="ECO:0000256" key="6">
    <source>
        <dbReference type="ARBA" id="ARBA00022989"/>
    </source>
</evidence>
<evidence type="ECO:0000256" key="5">
    <source>
        <dbReference type="ARBA" id="ARBA00022692"/>
    </source>
</evidence>
<keyword evidence="7 8" id="KW-0472">Membrane</keyword>
<dbReference type="CDD" id="cd06261">
    <property type="entry name" value="TM_PBP2"/>
    <property type="match status" value="1"/>
</dbReference>
<sequence length="230" mass="25159">MELLNFDDTGYGDELLAGVFITIRLALLSFLLALILGVVLGFVALAKNRLLQAFWRTYASVFMGVPSILIVFFLYFNAPGLLKSAFNLRVDVTPFVAGVSALAIVYAAYIGEAVRGAVLNIPRGQWDAAHALGLKNLSMWWLVILPQIWRIALPGVTNIWMTTLKDTALVSLVGLTDLVRMADIAAAATQEPFLFYVVAGLVFVVFSGLTMAGSVRLERWAFRGQQKTKG</sequence>
<dbReference type="GO" id="GO:0022857">
    <property type="term" value="F:transmembrane transporter activity"/>
    <property type="evidence" value="ECO:0007669"/>
    <property type="project" value="InterPro"/>
</dbReference>
<dbReference type="PANTHER" id="PTHR30133:SF2">
    <property type="entry name" value="ARGININE ABC TRANSPORTER PERMEASE PROTEIN ARTQ"/>
    <property type="match status" value="1"/>
</dbReference>
<dbReference type="Gene3D" id="1.10.3720.10">
    <property type="entry name" value="MetI-like"/>
    <property type="match status" value="1"/>
</dbReference>
<evidence type="ECO:0000313" key="10">
    <source>
        <dbReference type="EMBL" id="SVA50319.1"/>
    </source>
</evidence>
<feature type="transmembrane region" description="Helical" evidence="8">
    <location>
        <begin position="96"/>
        <end position="118"/>
    </location>
</feature>
<proteinExistence type="predicted"/>
<keyword evidence="6 8" id="KW-1133">Transmembrane helix</keyword>
<evidence type="ECO:0000256" key="4">
    <source>
        <dbReference type="ARBA" id="ARBA00022519"/>
    </source>
</evidence>
<dbReference type="PANTHER" id="PTHR30133">
    <property type="entry name" value="CATIONIC AMINO ACID TRANSPORTER, MEMBRANE COMPONENT"/>
    <property type="match status" value="1"/>
</dbReference>
<feature type="transmembrane region" description="Helical" evidence="8">
    <location>
        <begin position="20"/>
        <end position="45"/>
    </location>
</feature>
<gene>
    <name evidence="10" type="ORF">METZ01_LOCUS103173</name>
</gene>
<evidence type="ECO:0000256" key="1">
    <source>
        <dbReference type="ARBA" id="ARBA00004651"/>
    </source>
</evidence>
<keyword evidence="2" id="KW-0813">Transport</keyword>
<evidence type="ECO:0000259" key="9">
    <source>
        <dbReference type="PROSITE" id="PS50928"/>
    </source>
</evidence>
<feature type="transmembrane region" description="Helical" evidence="8">
    <location>
        <begin position="193"/>
        <end position="217"/>
    </location>
</feature>
<evidence type="ECO:0000256" key="2">
    <source>
        <dbReference type="ARBA" id="ARBA00022448"/>
    </source>
</evidence>
<feature type="transmembrane region" description="Helical" evidence="8">
    <location>
        <begin position="139"/>
        <end position="161"/>
    </location>
</feature>
<keyword evidence="3" id="KW-1003">Cell membrane</keyword>
<keyword evidence="5 8" id="KW-0812">Transmembrane</keyword>
<feature type="domain" description="ABC transmembrane type-1" evidence="9">
    <location>
        <begin position="19"/>
        <end position="207"/>
    </location>
</feature>
<accession>A0A381WCS8</accession>
<dbReference type="EMBL" id="UINC01011395">
    <property type="protein sequence ID" value="SVA50319.1"/>
    <property type="molecule type" value="Genomic_DNA"/>
</dbReference>
<protein>
    <recommendedName>
        <fullName evidence="9">ABC transmembrane type-1 domain-containing protein</fullName>
    </recommendedName>
</protein>
<dbReference type="InterPro" id="IPR035906">
    <property type="entry name" value="MetI-like_sf"/>
</dbReference>
<evidence type="ECO:0000256" key="3">
    <source>
        <dbReference type="ARBA" id="ARBA00022475"/>
    </source>
</evidence>